<feature type="compositionally biased region" description="Pro residues" evidence="1">
    <location>
        <begin position="356"/>
        <end position="367"/>
    </location>
</feature>
<proteinExistence type="predicted"/>
<dbReference type="STRING" id="1884261.A0A5C3QU25"/>
<feature type="region of interest" description="Disordered" evidence="1">
    <location>
        <begin position="336"/>
        <end position="367"/>
    </location>
</feature>
<gene>
    <name evidence="2" type="ORF">BDV98DRAFT_653316</name>
</gene>
<feature type="region of interest" description="Disordered" evidence="1">
    <location>
        <begin position="484"/>
        <end position="527"/>
    </location>
</feature>
<keyword evidence="3" id="KW-1185">Reference proteome</keyword>
<organism evidence="2 3">
    <name type="scientific">Pterulicium gracile</name>
    <dbReference type="NCBI Taxonomy" id="1884261"/>
    <lineage>
        <taxon>Eukaryota</taxon>
        <taxon>Fungi</taxon>
        <taxon>Dikarya</taxon>
        <taxon>Basidiomycota</taxon>
        <taxon>Agaricomycotina</taxon>
        <taxon>Agaricomycetes</taxon>
        <taxon>Agaricomycetidae</taxon>
        <taxon>Agaricales</taxon>
        <taxon>Pleurotineae</taxon>
        <taxon>Pterulaceae</taxon>
        <taxon>Pterulicium</taxon>
    </lineage>
</organism>
<sequence>MCSKALKQLRPPPSVATRPARLSHRPRLFTTSSPHHTALTYPIHHTYTPTTANEPSTPVASTSSGVTPYQIVKNVKLEELRHALALSASPNRVWTYYTNLIQFLGHEPLPLKTHQEVLRACTPAAADVRVAAMRRISVGNWPKTPHLHEARFQTVVENIRKMGETPSLEDYHFILEQFAATGHHVGSMQVYRELRHQRLQSRTRTYGLCLQSIARRISMPCKKLDRPGVLQEAQTMCREIVEDMQKMGKPLTSVTLDLVTRIMKEAMDAEGFELAIKAGYAIDLSNPDCFPLESALRQPFSTAALNTTLDMLGQLGNISKLVQTFEVLTQPLPTSASERISSSFDDEDDDFGVSEFPPPAPQSPPPHAVPNTTSYNLLLKHISRAGNLHLARHYLLQAMELDRTVARQLRGEIMLKPLDLVSSPNFSLNRGMLLSPFGEANRDKNLETMKWLQRQLHKILRRKYNDLYHFTELRSKLLVPDGTTSIFSRPPRTSRSAQSSPPESDWIPGKTYPELETPLDTPPPQPVAFKPFNLSRHLVLLAHDINEITDFSHRLSNVLERTTQRVKERLGRRVWSGRDVYIRTEGRRLSVGRDQWKRIVRFDSKTARRFDNDSGVEVDGGRVETWRGAPPKFLRKSWVPPSESAIAEGEEYTPGMERPVRERGSFR</sequence>
<protein>
    <submittedName>
        <fullName evidence="2">Uncharacterized protein</fullName>
    </submittedName>
</protein>
<dbReference type="OrthoDB" id="276151at2759"/>
<feature type="compositionally biased region" description="Polar residues" evidence="1">
    <location>
        <begin position="484"/>
        <end position="502"/>
    </location>
</feature>
<dbReference type="AlphaFoldDB" id="A0A5C3QU25"/>
<feature type="compositionally biased region" description="Basic and acidic residues" evidence="1">
    <location>
        <begin position="658"/>
        <end position="667"/>
    </location>
</feature>
<accession>A0A5C3QU25</accession>
<evidence type="ECO:0000313" key="3">
    <source>
        <dbReference type="Proteomes" id="UP000305067"/>
    </source>
</evidence>
<reference evidence="2 3" key="1">
    <citation type="journal article" date="2019" name="Nat. Ecol. Evol.">
        <title>Megaphylogeny resolves global patterns of mushroom evolution.</title>
        <authorList>
            <person name="Varga T."/>
            <person name="Krizsan K."/>
            <person name="Foldi C."/>
            <person name="Dima B."/>
            <person name="Sanchez-Garcia M."/>
            <person name="Sanchez-Ramirez S."/>
            <person name="Szollosi G.J."/>
            <person name="Szarkandi J.G."/>
            <person name="Papp V."/>
            <person name="Albert L."/>
            <person name="Andreopoulos W."/>
            <person name="Angelini C."/>
            <person name="Antonin V."/>
            <person name="Barry K.W."/>
            <person name="Bougher N.L."/>
            <person name="Buchanan P."/>
            <person name="Buyck B."/>
            <person name="Bense V."/>
            <person name="Catcheside P."/>
            <person name="Chovatia M."/>
            <person name="Cooper J."/>
            <person name="Damon W."/>
            <person name="Desjardin D."/>
            <person name="Finy P."/>
            <person name="Geml J."/>
            <person name="Haridas S."/>
            <person name="Hughes K."/>
            <person name="Justo A."/>
            <person name="Karasinski D."/>
            <person name="Kautmanova I."/>
            <person name="Kiss B."/>
            <person name="Kocsube S."/>
            <person name="Kotiranta H."/>
            <person name="LaButti K.M."/>
            <person name="Lechner B.E."/>
            <person name="Liimatainen K."/>
            <person name="Lipzen A."/>
            <person name="Lukacs Z."/>
            <person name="Mihaltcheva S."/>
            <person name="Morgado L.N."/>
            <person name="Niskanen T."/>
            <person name="Noordeloos M.E."/>
            <person name="Ohm R.A."/>
            <person name="Ortiz-Santana B."/>
            <person name="Ovrebo C."/>
            <person name="Racz N."/>
            <person name="Riley R."/>
            <person name="Savchenko A."/>
            <person name="Shiryaev A."/>
            <person name="Soop K."/>
            <person name="Spirin V."/>
            <person name="Szebenyi C."/>
            <person name="Tomsovsky M."/>
            <person name="Tulloss R.E."/>
            <person name="Uehling J."/>
            <person name="Grigoriev I.V."/>
            <person name="Vagvolgyi C."/>
            <person name="Papp T."/>
            <person name="Martin F.M."/>
            <person name="Miettinen O."/>
            <person name="Hibbett D.S."/>
            <person name="Nagy L.G."/>
        </authorList>
    </citation>
    <scope>NUCLEOTIDE SEQUENCE [LARGE SCALE GENOMIC DNA]</scope>
    <source>
        <strain evidence="2 3">CBS 309.79</strain>
    </source>
</reference>
<feature type="region of interest" description="Disordered" evidence="1">
    <location>
        <begin position="1"/>
        <end position="21"/>
    </location>
</feature>
<evidence type="ECO:0000313" key="2">
    <source>
        <dbReference type="EMBL" id="TFL05566.1"/>
    </source>
</evidence>
<dbReference type="Proteomes" id="UP000305067">
    <property type="component" value="Unassembled WGS sequence"/>
</dbReference>
<feature type="region of interest" description="Disordered" evidence="1">
    <location>
        <begin position="644"/>
        <end position="667"/>
    </location>
</feature>
<evidence type="ECO:0000256" key="1">
    <source>
        <dbReference type="SAM" id="MobiDB-lite"/>
    </source>
</evidence>
<dbReference type="EMBL" id="ML178816">
    <property type="protein sequence ID" value="TFL05566.1"/>
    <property type="molecule type" value="Genomic_DNA"/>
</dbReference>
<name>A0A5C3QU25_9AGAR</name>